<dbReference type="FunFam" id="3.40.140.10:FF:000025">
    <property type="entry name" value="Riboflavin biosynthesis protein RibD"/>
    <property type="match status" value="1"/>
</dbReference>
<comment type="catalytic activity">
    <reaction evidence="13 15">
        <text>5-amino-6-(5-phospho-D-ribitylamino)uracil + NADP(+) = 5-amino-6-(5-phospho-D-ribosylamino)uracil + NADPH + H(+)</text>
        <dbReference type="Rhea" id="RHEA:17845"/>
        <dbReference type="ChEBI" id="CHEBI:15378"/>
        <dbReference type="ChEBI" id="CHEBI:57783"/>
        <dbReference type="ChEBI" id="CHEBI:58349"/>
        <dbReference type="ChEBI" id="CHEBI:58421"/>
        <dbReference type="ChEBI" id="CHEBI:58453"/>
        <dbReference type="EC" id="1.1.1.193"/>
    </reaction>
</comment>
<keyword evidence="9 15" id="KW-0862">Zinc</keyword>
<feature type="binding site" evidence="17">
    <location>
        <position position="205"/>
    </location>
    <ligand>
        <name>substrate</name>
    </ligand>
</feature>
<keyword evidence="12" id="KW-0511">Multifunctional enzyme</keyword>
<comment type="function">
    <text evidence="1 15">Converts 2,5-diamino-6-(ribosylamino)-4(3h)-pyrimidinone 5'-phosphate into 5-amino-6-(ribosylamino)-2,4(1h,3h)-pyrimidinedione 5'-phosphate.</text>
</comment>
<dbReference type="InterPro" id="IPR050765">
    <property type="entry name" value="Riboflavin_Biosynth_HTPR"/>
</dbReference>
<dbReference type="InterPro" id="IPR016192">
    <property type="entry name" value="APOBEC/CMP_deaminase_Zn-bd"/>
</dbReference>
<accession>A0A2S8RB74</accession>
<dbReference type="EC" id="1.1.1.193" evidence="15"/>
<evidence type="ECO:0000256" key="1">
    <source>
        <dbReference type="ARBA" id="ARBA00002151"/>
    </source>
</evidence>
<dbReference type="Proteomes" id="UP000239720">
    <property type="component" value="Unassembled WGS sequence"/>
</dbReference>
<dbReference type="NCBIfam" id="TIGR00326">
    <property type="entry name" value="eubact_ribD"/>
    <property type="match status" value="1"/>
</dbReference>
<feature type="binding site" evidence="18">
    <location>
        <position position="76"/>
    </location>
    <ligand>
        <name>Zn(2+)</name>
        <dbReference type="ChEBI" id="CHEBI:29105"/>
        <note>catalytic</note>
    </ligand>
</feature>
<dbReference type="GO" id="GO:0008835">
    <property type="term" value="F:diaminohydroxyphosphoribosylaminopyrimidine deaminase activity"/>
    <property type="evidence" value="ECO:0007669"/>
    <property type="project" value="UniProtKB-EC"/>
</dbReference>
<dbReference type="InterPro" id="IPR004794">
    <property type="entry name" value="Eubact_RibD"/>
</dbReference>
<dbReference type="SUPFAM" id="SSF53927">
    <property type="entry name" value="Cytidine deaminase-like"/>
    <property type="match status" value="1"/>
</dbReference>
<dbReference type="GO" id="GO:0008703">
    <property type="term" value="F:5-amino-6-(5-phosphoribosylamino)uracil reductase activity"/>
    <property type="evidence" value="ECO:0007669"/>
    <property type="project" value="UniProtKB-EC"/>
</dbReference>
<feature type="binding site" evidence="17">
    <location>
        <position position="201"/>
    </location>
    <ligand>
        <name>NADP(+)</name>
        <dbReference type="ChEBI" id="CHEBI:58349"/>
    </ligand>
</feature>
<feature type="binding site" evidence="18">
    <location>
        <position position="85"/>
    </location>
    <ligand>
        <name>Zn(2+)</name>
        <dbReference type="ChEBI" id="CHEBI:29105"/>
        <note>catalytic</note>
    </ligand>
</feature>
<dbReference type="OrthoDB" id="9800865at2"/>
<evidence type="ECO:0000256" key="17">
    <source>
        <dbReference type="PIRSR" id="PIRSR006769-2"/>
    </source>
</evidence>
<dbReference type="AlphaFoldDB" id="A0A2S8RB74"/>
<keyword evidence="6 15" id="KW-0686">Riboflavin biosynthesis</keyword>
<comment type="similarity">
    <text evidence="4 15">In the N-terminal section; belongs to the cytidine and deoxycytidylate deaminase family.</text>
</comment>
<evidence type="ECO:0000256" key="8">
    <source>
        <dbReference type="ARBA" id="ARBA00022801"/>
    </source>
</evidence>
<evidence type="ECO:0000256" key="18">
    <source>
        <dbReference type="PIRSR" id="PIRSR006769-3"/>
    </source>
</evidence>
<evidence type="ECO:0000313" key="21">
    <source>
        <dbReference type="Proteomes" id="UP000239720"/>
    </source>
</evidence>
<dbReference type="PROSITE" id="PS51747">
    <property type="entry name" value="CYT_DCMP_DEAMINASES_2"/>
    <property type="match status" value="1"/>
</dbReference>
<evidence type="ECO:0000256" key="9">
    <source>
        <dbReference type="ARBA" id="ARBA00022833"/>
    </source>
</evidence>
<evidence type="ECO:0000256" key="6">
    <source>
        <dbReference type="ARBA" id="ARBA00022619"/>
    </source>
</evidence>
<feature type="domain" description="CMP/dCMP-type deaminase" evidence="19">
    <location>
        <begin position="2"/>
        <end position="112"/>
    </location>
</feature>
<gene>
    <name evidence="20" type="ORF">B9R14_10020</name>
</gene>
<dbReference type="EC" id="3.5.4.26" evidence="15"/>
<keyword evidence="7 15" id="KW-0479">Metal-binding</keyword>
<feature type="binding site" evidence="17">
    <location>
        <position position="185"/>
    </location>
    <ligand>
        <name>substrate</name>
    </ligand>
</feature>
<dbReference type="GO" id="GO:0008270">
    <property type="term" value="F:zinc ion binding"/>
    <property type="evidence" value="ECO:0007669"/>
    <property type="project" value="InterPro"/>
</dbReference>
<comment type="pathway">
    <text evidence="2 15">Cofactor biosynthesis; riboflavin biosynthesis; 5-amino-6-(D-ribitylamino)uracil from GTP: step 2/4.</text>
</comment>
<evidence type="ECO:0000313" key="20">
    <source>
        <dbReference type="EMBL" id="PQQ67040.1"/>
    </source>
</evidence>
<evidence type="ECO:0000256" key="12">
    <source>
        <dbReference type="ARBA" id="ARBA00023268"/>
    </source>
</evidence>
<dbReference type="UniPathway" id="UPA00275">
    <property type="reaction ID" value="UER00401"/>
</dbReference>
<evidence type="ECO:0000256" key="14">
    <source>
        <dbReference type="ARBA" id="ARBA00049886"/>
    </source>
</evidence>
<protein>
    <recommendedName>
        <fullName evidence="15">Riboflavin biosynthesis protein RibD</fullName>
    </recommendedName>
    <domain>
        <recommendedName>
            <fullName evidence="15">Diaminohydroxyphosphoribosylaminopyrimidine deaminase</fullName>
            <shortName evidence="15">DRAP deaminase</shortName>
            <ecNumber evidence="15">3.5.4.26</ecNumber>
        </recommendedName>
        <alternativeName>
            <fullName evidence="15">Riboflavin-specific deaminase</fullName>
        </alternativeName>
    </domain>
    <domain>
        <recommendedName>
            <fullName evidence="15">5-amino-6-(5-phosphoribosylamino)uracil reductase</fullName>
            <ecNumber evidence="15">1.1.1.193</ecNumber>
        </recommendedName>
        <alternativeName>
            <fullName evidence="15">HTP reductase</fullName>
        </alternativeName>
    </domain>
</protein>
<dbReference type="SUPFAM" id="SSF53597">
    <property type="entry name" value="Dihydrofolate reductase-like"/>
    <property type="match status" value="1"/>
</dbReference>
<name>A0A2S8RB74_9FIRM</name>
<feature type="binding site" evidence="17">
    <location>
        <position position="171"/>
    </location>
    <ligand>
        <name>NADP(+)</name>
        <dbReference type="ChEBI" id="CHEBI:58349"/>
    </ligand>
</feature>
<comment type="similarity">
    <text evidence="5 15">In the C-terminal section; belongs to the HTP reductase family.</text>
</comment>
<dbReference type="Gene3D" id="3.40.430.10">
    <property type="entry name" value="Dihydrofolate Reductase, subunit A"/>
    <property type="match status" value="1"/>
</dbReference>
<dbReference type="GO" id="GO:0009231">
    <property type="term" value="P:riboflavin biosynthetic process"/>
    <property type="evidence" value="ECO:0007669"/>
    <property type="project" value="UniProtKB-UniPathway"/>
</dbReference>
<keyword evidence="10 15" id="KW-0521">NADP</keyword>
<dbReference type="InterPro" id="IPR016193">
    <property type="entry name" value="Cytidine_deaminase-like"/>
</dbReference>
<feature type="binding site" evidence="17">
    <location>
        <position position="294"/>
    </location>
    <ligand>
        <name>substrate</name>
    </ligand>
</feature>
<feature type="binding site" evidence="17">
    <location>
        <position position="208"/>
    </location>
    <ligand>
        <name>substrate</name>
    </ligand>
</feature>
<dbReference type="Gene3D" id="3.40.140.10">
    <property type="entry name" value="Cytidine Deaminase, domain 2"/>
    <property type="match status" value="1"/>
</dbReference>
<dbReference type="InterPro" id="IPR002125">
    <property type="entry name" value="CMP_dCMP_dom"/>
</dbReference>
<comment type="catalytic activity">
    <reaction evidence="14 15">
        <text>2,5-diamino-6-hydroxy-4-(5-phosphoribosylamino)-pyrimidine + H2O + H(+) = 5-amino-6-(5-phospho-D-ribosylamino)uracil + NH4(+)</text>
        <dbReference type="Rhea" id="RHEA:21868"/>
        <dbReference type="ChEBI" id="CHEBI:15377"/>
        <dbReference type="ChEBI" id="CHEBI:15378"/>
        <dbReference type="ChEBI" id="CHEBI:28938"/>
        <dbReference type="ChEBI" id="CHEBI:58453"/>
        <dbReference type="ChEBI" id="CHEBI:58614"/>
        <dbReference type="EC" id="3.5.4.26"/>
    </reaction>
</comment>
<dbReference type="PROSITE" id="PS00903">
    <property type="entry name" value="CYT_DCMP_DEAMINASES_1"/>
    <property type="match status" value="1"/>
</dbReference>
<evidence type="ECO:0000256" key="13">
    <source>
        <dbReference type="ARBA" id="ARBA00049861"/>
    </source>
</evidence>
<comment type="caution">
    <text evidence="20">The sequence shown here is derived from an EMBL/GenBank/DDBJ whole genome shotgun (WGS) entry which is preliminary data.</text>
</comment>
<evidence type="ECO:0000256" key="5">
    <source>
        <dbReference type="ARBA" id="ARBA00007417"/>
    </source>
</evidence>
<dbReference type="InterPro" id="IPR002734">
    <property type="entry name" value="RibDG_C"/>
</dbReference>
<keyword evidence="11 15" id="KW-0560">Oxidoreductase</keyword>
<dbReference type="CDD" id="cd01284">
    <property type="entry name" value="Riboflavin_deaminase-reductase"/>
    <property type="match status" value="1"/>
</dbReference>
<evidence type="ECO:0000256" key="3">
    <source>
        <dbReference type="ARBA" id="ARBA00004910"/>
    </source>
</evidence>
<evidence type="ECO:0000256" key="16">
    <source>
        <dbReference type="PIRSR" id="PIRSR006769-1"/>
    </source>
</evidence>
<evidence type="ECO:0000256" key="10">
    <source>
        <dbReference type="ARBA" id="ARBA00022857"/>
    </source>
</evidence>
<dbReference type="Pfam" id="PF00383">
    <property type="entry name" value="dCMP_cyt_deam_1"/>
    <property type="match status" value="1"/>
</dbReference>
<feature type="active site" description="Proton donor" evidence="16">
    <location>
        <position position="53"/>
    </location>
</feature>
<evidence type="ECO:0000256" key="4">
    <source>
        <dbReference type="ARBA" id="ARBA00005259"/>
    </source>
</evidence>
<feature type="binding site" evidence="17">
    <location>
        <position position="169"/>
    </location>
    <ligand>
        <name>NADP(+)</name>
        <dbReference type="ChEBI" id="CHEBI:58349"/>
    </ligand>
</feature>
<evidence type="ECO:0000256" key="15">
    <source>
        <dbReference type="PIRNR" id="PIRNR006769"/>
    </source>
</evidence>
<dbReference type="InterPro" id="IPR024072">
    <property type="entry name" value="DHFR-like_dom_sf"/>
</dbReference>
<keyword evidence="8 15" id="KW-0378">Hydrolase</keyword>
<comment type="cofactor">
    <cofactor evidence="15 18">
        <name>Zn(2+)</name>
        <dbReference type="ChEBI" id="CHEBI:29105"/>
    </cofactor>
    <text evidence="15 18">Binds 1 zinc ion.</text>
</comment>
<dbReference type="PIRSF" id="PIRSF006769">
    <property type="entry name" value="RibD"/>
    <property type="match status" value="1"/>
</dbReference>
<evidence type="ECO:0000256" key="7">
    <source>
        <dbReference type="ARBA" id="ARBA00022723"/>
    </source>
</evidence>
<feature type="binding site" evidence="18">
    <location>
        <position position="51"/>
    </location>
    <ligand>
        <name>Zn(2+)</name>
        <dbReference type="ChEBI" id="CHEBI:29105"/>
        <note>catalytic</note>
    </ligand>
</feature>
<dbReference type="PANTHER" id="PTHR38011:SF7">
    <property type="entry name" value="2,5-DIAMINO-6-RIBOSYLAMINO-4(3H)-PYRIMIDINONE 5'-PHOSPHATE REDUCTASE"/>
    <property type="match status" value="1"/>
</dbReference>
<dbReference type="GO" id="GO:0050661">
    <property type="term" value="F:NADP binding"/>
    <property type="evidence" value="ECO:0007669"/>
    <property type="project" value="InterPro"/>
</dbReference>
<evidence type="ECO:0000256" key="11">
    <source>
        <dbReference type="ARBA" id="ARBA00023002"/>
    </source>
</evidence>
<dbReference type="EMBL" id="NEMB01000003">
    <property type="protein sequence ID" value="PQQ67040.1"/>
    <property type="molecule type" value="Genomic_DNA"/>
</dbReference>
<dbReference type="PANTHER" id="PTHR38011">
    <property type="entry name" value="DIHYDROFOLATE REDUCTASE FAMILY PROTEIN (AFU_ORTHOLOGUE AFUA_8G06820)"/>
    <property type="match status" value="1"/>
</dbReference>
<proteinExistence type="inferred from homology"/>
<feature type="binding site" evidence="17">
    <location>
        <position position="155"/>
    </location>
    <ligand>
        <name>NADP(+)</name>
        <dbReference type="ChEBI" id="CHEBI:58349"/>
    </ligand>
</feature>
<sequence>MRSHENYMKRAIELAKKGWGRTNPNPLVGAVIVKDGKIISEGFHEVVGGSHAEVCAINNADTSVAGSTMYVNLEPCSHYGRTPPCVKAIIEAGIKKVVVAMIDPNPKVSGKGVNILKEAGVEVEVGVMEKEAKALNEIFINYVVNKKPFVIMKTAMTLDGKIATFTGSSKWITGTEARRYVHIIRDRVSAIMVGSNTVIKDNPFLTTRLENKEGKDPVRIIVDGKGIVPEDSNVFNSSSKAPAILATTLSIDKDKEKRLTEKGVKIIKTEGEHVDLKLLMDELYKINIDSILLEGGGTLNSYAISSKIVDKVMFFIAPKIVGGKNAVTPVEGCGIDKMEDALEIKNVSVKEFGNDILIEGYLEK</sequence>
<dbReference type="InterPro" id="IPR011549">
    <property type="entry name" value="RibD_C"/>
</dbReference>
<organism evidence="20 21">
    <name type="scientific">Acetivibrio saccincola</name>
    <dbReference type="NCBI Taxonomy" id="1677857"/>
    <lineage>
        <taxon>Bacteria</taxon>
        <taxon>Bacillati</taxon>
        <taxon>Bacillota</taxon>
        <taxon>Clostridia</taxon>
        <taxon>Eubacteriales</taxon>
        <taxon>Oscillospiraceae</taxon>
        <taxon>Acetivibrio</taxon>
    </lineage>
</organism>
<evidence type="ECO:0000259" key="19">
    <source>
        <dbReference type="PROSITE" id="PS51747"/>
    </source>
</evidence>
<feature type="binding site" evidence="17">
    <location>
        <position position="197"/>
    </location>
    <ligand>
        <name>NADP(+)</name>
        <dbReference type="ChEBI" id="CHEBI:58349"/>
    </ligand>
</feature>
<comment type="pathway">
    <text evidence="3 15">Cofactor biosynthesis; riboflavin biosynthesis; 5-amino-6-(D-ribitylamino)uracil from GTP: step 3/4.</text>
</comment>
<dbReference type="NCBIfam" id="TIGR00227">
    <property type="entry name" value="ribD_Cterm"/>
    <property type="match status" value="1"/>
</dbReference>
<dbReference type="RefSeq" id="WP_101299961.1">
    <property type="nucleotide sequence ID" value="NZ_CP025197.1"/>
</dbReference>
<evidence type="ECO:0000256" key="2">
    <source>
        <dbReference type="ARBA" id="ARBA00004882"/>
    </source>
</evidence>
<dbReference type="Pfam" id="PF01872">
    <property type="entry name" value="RibD_C"/>
    <property type="match status" value="1"/>
</dbReference>
<reference evidence="20 21" key="1">
    <citation type="journal article" date="2018" name="Syst. Appl. Microbiol.">
        <title>Characterization and high-quality draft genome sequence of Herbivorax saccincola A7, an anaerobic, alkaliphilic, thermophilic, cellulolytic, and xylanolytic bacterium.</title>
        <authorList>
            <person name="Aikawa S."/>
            <person name="Baramee S."/>
            <person name="Sermsathanaswadi J."/>
            <person name="Thianheng P."/>
            <person name="Tachaapaikoon C."/>
            <person name="Shikata A."/>
            <person name="Waeonukul R."/>
            <person name="Pason P."/>
            <person name="Ratanakhanokchai K."/>
            <person name="Kosugi A."/>
        </authorList>
    </citation>
    <scope>NUCLEOTIDE SEQUENCE [LARGE SCALE GENOMIC DNA]</scope>
    <source>
        <strain evidence="20 21">A7</strain>
    </source>
</reference>